<dbReference type="GO" id="GO:0003713">
    <property type="term" value="F:transcription coactivator activity"/>
    <property type="evidence" value="ECO:0007669"/>
    <property type="project" value="UniProtKB-ARBA"/>
</dbReference>
<accession>A0A3Q3GEX5</accession>
<evidence type="ECO:0000313" key="11">
    <source>
        <dbReference type="Proteomes" id="UP000261660"/>
    </source>
</evidence>
<keyword evidence="6" id="KW-0539">Nucleus</keyword>
<dbReference type="PANTHER" id="PTHR22793">
    <property type="entry name" value="MYOCARDIN-RELATED TRANSCRIPTION FACTOR-RELATED"/>
    <property type="match status" value="1"/>
</dbReference>
<evidence type="ECO:0000256" key="1">
    <source>
        <dbReference type="ARBA" id="ARBA00004123"/>
    </source>
</evidence>
<evidence type="ECO:0000256" key="3">
    <source>
        <dbReference type="ARBA" id="ARBA00023015"/>
    </source>
</evidence>
<dbReference type="GO" id="GO:0045944">
    <property type="term" value="P:positive regulation of transcription by RNA polymerase II"/>
    <property type="evidence" value="ECO:0007669"/>
    <property type="project" value="TreeGrafter"/>
</dbReference>
<dbReference type="Proteomes" id="UP000261660">
    <property type="component" value="Unplaced"/>
</dbReference>
<dbReference type="Gene3D" id="6.10.140.2040">
    <property type="match status" value="1"/>
</dbReference>
<evidence type="ECO:0000256" key="7">
    <source>
        <dbReference type="PROSITE-ProRule" id="PRU00401"/>
    </source>
</evidence>
<dbReference type="Pfam" id="PF02755">
    <property type="entry name" value="RPEL"/>
    <property type="match status" value="1"/>
</dbReference>
<dbReference type="SUPFAM" id="SSF68906">
    <property type="entry name" value="SAP domain"/>
    <property type="match status" value="1"/>
</dbReference>
<reference evidence="10" key="1">
    <citation type="submission" date="2025-08" db="UniProtKB">
        <authorList>
            <consortium name="Ensembl"/>
        </authorList>
    </citation>
    <scope>IDENTIFICATION</scope>
</reference>
<keyword evidence="2" id="KW-0677">Repeat</keyword>
<feature type="compositionally biased region" description="Polar residues" evidence="8">
    <location>
        <begin position="406"/>
        <end position="429"/>
    </location>
</feature>
<name>A0A3Q3GEX5_9LABR</name>
<feature type="compositionally biased region" description="Basic and acidic residues" evidence="8">
    <location>
        <begin position="432"/>
        <end position="452"/>
    </location>
</feature>
<dbReference type="STRING" id="56723.ENSLBEP00000031832"/>
<feature type="region of interest" description="Disordered" evidence="8">
    <location>
        <begin position="121"/>
        <end position="158"/>
    </location>
</feature>
<reference evidence="10" key="2">
    <citation type="submission" date="2025-09" db="UniProtKB">
        <authorList>
            <consortium name="Ensembl"/>
        </authorList>
    </citation>
    <scope>IDENTIFICATION</scope>
</reference>
<dbReference type="AlphaFoldDB" id="A0A3Q3GEX5"/>
<sequence length="826" mass="91995">RRSREQLVEQGIMPPLKSPAAFHEQIRSLERARTGNFLKHKLCSRPERSQLVRMHILQETQAQPSLQATQMKLKRVRLADDLNEKIAQRPGAMELVEKNILPVDSAVEEVINGIHTKKQQDVYNFDEESSDALSPKQPDSQQSPRSTSTSPREPGYRSNSDLLVLAMLTVLSDTLDCDQTQGSNIPQMVSSGFTFPLFLCCVLQQSLPKLPSERSRSKRSKESKPRVKKLKYHQYIPPDQKQELNEVPMDSAYARLLQQQQQFLQLQILSQQQQQYNYQSVLPATPKATTEAQTSCSSVVVSANTASTPVQPWNTQTNRRPDYLPSNLDEMKVAELKMELKLRSLPVSGTKTDLIERLKSFQESSNIQTAAMTETIPEASQSEKLTSPVSPITSKVSNLGIDDCSSAESPTKLSGSPSPTHTACVNSPQRAPPDKSPIETFNRDSERDKRLHEKERQIEELMRRLEQEQRLVEELKMQLEVEKRSQQGDSPPQLSPLSPLQVKEENRSPSGCCHSPCLPVVIKQEEAEDQSHLASHAQLIINHQTETLQPVQTEAEILLPASFPANSITLHTTVSSAATGLLQPSGQIQPTLTLQQPKSTNHVSKCKDPPRYEDAVKQTRGMLTAIQVKPQYTVWYNTSFRLFLYLLKQTDCCCFLTSPQAPTAASQQMDDLFDVLIESGEISPFIRQDPPSQDKPLPVTACVTTLPINTVSSRPPPLVQVAQLPTPPLSPSTSLAALASNPKLETLLDNYHAIEPRTLGTMEELQPPPVAMEVDLIESTSLINMDWLDLTMSVAGGGVNSLEMSAPVGVFSSDFLNSHELHLNWD</sequence>
<evidence type="ECO:0000256" key="4">
    <source>
        <dbReference type="ARBA" id="ARBA00023054"/>
    </source>
</evidence>
<evidence type="ECO:0000256" key="8">
    <source>
        <dbReference type="SAM" id="MobiDB-lite"/>
    </source>
</evidence>
<dbReference type="GO" id="GO:0005634">
    <property type="term" value="C:nucleus"/>
    <property type="evidence" value="ECO:0007669"/>
    <property type="project" value="UniProtKB-SubCell"/>
</dbReference>
<organism evidence="10 11">
    <name type="scientific">Labrus bergylta</name>
    <name type="common">ballan wrasse</name>
    <dbReference type="NCBI Taxonomy" id="56723"/>
    <lineage>
        <taxon>Eukaryota</taxon>
        <taxon>Metazoa</taxon>
        <taxon>Chordata</taxon>
        <taxon>Craniata</taxon>
        <taxon>Vertebrata</taxon>
        <taxon>Euteleostomi</taxon>
        <taxon>Actinopterygii</taxon>
        <taxon>Neopterygii</taxon>
        <taxon>Teleostei</taxon>
        <taxon>Neoteleostei</taxon>
        <taxon>Acanthomorphata</taxon>
        <taxon>Eupercaria</taxon>
        <taxon>Labriformes</taxon>
        <taxon>Labridae</taxon>
        <taxon>Labrus</taxon>
    </lineage>
</organism>
<dbReference type="Gene3D" id="6.10.150.10">
    <property type="match status" value="1"/>
</dbReference>
<dbReference type="GeneTree" id="ENSGT00950000182979"/>
<evidence type="ECO:0000256" key="5">
    <source>
        <dbReference type="ARBA" id="ARBA00023163"/>
    </source>
</evidence>
<feature type="region of interest" description="Disordered" evidence="8">
    <location>
        <begin position="481"/>
        <end position="511"/>
    </location>
</feature>
<feature type="compositionally biased region" description="Low complexity" evidence="8">
    <location>
        <begin position="487"/>
        <end position="501"/>
    </location>
</feature>
<proteinExistence type="predicted"/>
<keyword evidence="5" id="KW-0804">Transcription</keyword>
<evidence type="ECO:0000256" key="2">
    <source>
        <dbReference type="ARBA" id="ARBA00022737"/>
    </source>
</evidence>
<dbReference type="GO" id="GO:0051145">
    <property type="term" value="P:smooth muscle cell differentiation"/>
    <property type="evidence" value="ECO:0007669"/>
    <property type="project" value="TreeGrafter"/>
</dbReference>
<keyword evidence="4" id="KW-0175">Coiled coil</keyword>
<dbReference type="PROSITE" id="PS51073">
    <property type="entry name" value="RPEL"/>
    <property type="match status" value="2"/>
</dbReference>
<comment type="subcellular location">
    <subcellularLocation>
        <location evidence="1">Nucleus</location>
    </subcellularLocation>
</comment>
<dbReference type="InterPro" id="IPR036361">
    <property type="entry name" value="SAP_dom_sf"/>
</dbReference>
<feature type="region of interest" description="Disordered" evidence="8">
    <location>
        <begin position="375"/>
        <end position="452"/>
    </location>
</feature>
<dbReference type="SMART" id="SM00513">
    <property type="entry name" value="SAP"/>
    <property type="match status" value="1"/>
</dbReference>
<protein>
    <submittedName>
        <fullName evidence="10">Myocardin related transcription factor Bb</fullName>
    </submittedName>
</protein>
<keyword evidence="3" id="KW-0805">Transcription regulation</keyword>
<dbReference type="PANTHER" id="PTHR22793:SF5">
    <property type="entry name" value="MYOCARDIN-RELATED TRANSCRIPTION FACTOR B"/>
    <property type="match status" value="1"/>
</dbReference>
<evidence type="ECO:0000313" key="10">
    <source>
        <dbReference type="Ensembl" id="ENSLBEP00000031832.1"/>
    </source>
</evidence>
<dbReference type="Pfam" id="PF02037">
    <property type="entry name" value="SAP"/>
    <property type="match status" value="1"/>
</dbReference>
<dbReference type="InterPro" id="IPR003034">
    <property type="entry name" value="SAP_dom"/>
</dbReference>
<dbReference type="Gene3D" id="1.10.720.30">
    <property type="entry name" value="SAP domain"/>
    <property type="match status" value="1"/>
</dbReference>
<feature type="domain" description="SAP" evidence="9">
    <location>
        <begin position="328"/>
        <end position="362"/>
    </location>
</feature>
<evidence type="ECO:0000259" key="9">
    <source>
        <dbReference type="PROSITE" id="PS50800"/>
    </source>
</evidence>
<dbReference type="InParanoid" id="A0A3Q3GEX5"/>
<dbReference type="FunFam" id="1.10.720.30:FF:000002">
    <property type="entry name" value="Myocardin related transcription factor A"/>
    <property type="match status" value="1"/>
</dbReference>
<feature type="repeat" description="RPEL" evidence="7">
    <location>
        <begin position="80"/>
        <end position="105"/>
    </location>
</feature>
<feature type="compositionally biased region" description="Low complexity" evidence="8">
    <location>
        <begin position="140"/>
        <end position="152"/>
    </location>
</feature>
<feature type="repeat" description="RPEL" evidence="7">
    <location>
        <begin position="36"/>
        <end position="61"/>
    </location>
</feature>
<dbReference type="SMART" id="SM00707">
    <property type="entry name" value="RPEL"/>
    <property type="match status" value="3"/>
</dbReference>
<dbReference type="PROSITE" id="PS50800">
    <property type="entry name" value="SAP"/>
    <property type="match status" value="1"/>
</dbReference>
<dbReference type="InterPro" id="IPR043451">
    <property type="entry name" value="Myocardin-like"/>
</dbReference>
<evidence type="ECO:0000256" key="6">
    <source>
        <dbReference type="ARBA" id="ARBA00023242"/>
    </source>
</evidence>
<dbReference type="Ensembl" id="ENSLBET00000033267.1">
    <property type="protein sequence ID" value="ENSLBEP00000031832.1"/>
    <property type="gene ID" value="ENSLBEG00000023994.1"/>
</dbReference>
<feature type="compositionally biased region" description="Polar residues" evidence="8">
    <location>
        <begin position="375"/>
        <end position="397"/>
    </location>
</feature>
<dbReference type="InterPro" id="IPR004018">
    <property type="entry name" value="RPEL_repeat"/>
</dbReference>
<keyword evidence="11" id="KW-1185">Reference proteome</keyword>